<proteinExistence type="predicted"/>
<dbReference type="EMBL" id="BAAAZG010000014">
    <property type="protein sequence ID" value="GAA4068643.1"/>
    <property type="molecule type" value="Genomic_DNA"/>
</dbReference>
<keyword evidence="2" id="KW-1185">Reference proteome</keyword>
<gene>
    <name evidence="1" type="ORF">GCM10022214_24520</name>
</gene>
<sequence length="107" mass="11217">MLPDGSAVARINAFLTISRLIRLACERQPEAHFQAARRSGGQFDMAAHGLDQGHAQLEGPDELAALGGGSAVIVAALGASARCSRRITACPRALWWTSAVPSEGHGR</sequence>
<comment type="caution">
    <text evidence="1">The sequence shown here is derived from an EMBL/GenBank/DDBJ whole genome shotgun (WGS) entry which is preliminary data.</text>
</comment>
<accession>A0ABP7VK62</accession>
<name>A0ABP7VK62_9ACTN</name>
<evidence type="ECO:0000313" key="1">
    <source>
        <dbReference type="EMBL" id="GAA4068643.1"/>
    </source>
</evidence>
<protein>
    <submittedName>
        <fullName evidence="1">Uncharacterized protein</fullName>
    </submittedName>
</protein>
<dbReference type="Proteomes" id="UP001500683">
    <property type="component" value="Unassembled WGS sequence"/>
</dbReference>
<reference evidence="2" key="1">
    <citation type="journal article" date="2019" name="Int. J. Syst. Evol. Microbiol.">
        <title>The Global Catalogue of Microorganisms (GCM) 10K type strain sequencing project: providing services to taxonomists for standard genome sequencing and annotation.</title>
        <authorList>
            <consortium name="The Broad Institute Genomics Platform"/>
            <consortium name="The Broad Institute Genome Sequencing Center for Infectious Disease"/>
            <person name="Wu L."/>
            <person name="Ma J."/>
        </authorList>
    </citation>
    <scope>NUCLEOTIDE SEQUENCE [LARGE SCALE GENOMIC DNA]</scope>
    <source>
        <strain evidence="2">JCM 16702</strain>
    </source>
</reference>
<organism evidence="1 2">
    <name type="scientific">Actinomadura miaoliensis</name>
    <dbReference type="NCBI Taxonomy" id="430685"/>
    <lineage>
        <taxon>Bacteria</taxon>
        <taxon>Bacillati</taxon>
        <taxon>Actinomycetota</taxon>
        <taxon>Actinomycetes</taxon>
        <taxon>Streptosporangiales</taxon>
        <taxon>Thermomonosporaceae</taxon>
        <taxon>Actinomadura</taxon>
    </lineage>
</organism>
<evidence type="ECO:0000313" key="2">
    <source>
        <dbReference type="Proteomes" id="UP001500683"/>
    </source>
</evidence>